<sequence length="344" mass="39548">MTRYLIFLSCIFGIILSFSSCQRQQNEVGFYYWKTNYKQDTLSKLFVSELQARKLYLRMMDIDFDESKTQGIPIAPINFTDSLPTDQEVVPVVFINQRIFLGLDSFAIRALAHKIEPFIRAKLAQGGKGTFSEIQFDCDWTRSSRDPFFYFLDFLKTIPALADVSLSSTLRLHQIKNIQTAGIPPVDRVTLMCYNMGNLRKFGAQNSILNQQDLALYLKDVLKNYPLKIDIALPLFNWFVLFRGNQYIGISKKLTVAMLADESLFSKNPNSSMYLLKKDLPAAGLKKNDVVRYESVQIDDLKATTKFLKKELKTSPENLLFYHLDPEVLGNFTYEELHQISTSL</sequence>
<dbReference type="Proteomes" id="UP000679691">
    <property type="component" value="Unassembled WGS sequence"/>
</dbReference>
<accession>A0A8T4HFR5</accession>
<dbReference type="AlphaFoldDB" id="A0A8T4HFR5"/>
<dbReference type="EMBL" id="JAGKSB010000007">
    <property type="protein sequence ID" value="MBP3943511.1"/>
    <property type="molecule type" value="Genomic_DNA"/>
</dbReference>
<evidence type="ECO:0000313" key="2">
    <source>
        <dbReference type="Proteomes" id="UP000679691"/>
    </source>
</evidence>
<organism evidence="1 2">
    <name type="scientific">Rhinopithecimicrobium faecis</name>
    <dbReference type="NCBI Taxonomy" id="2820698"/>
    <lineage>
        <taxon>Bacteria</taxon>
        <taxon>Pseudomonadati</taxon>
        <taxon>Bacteroidota</taxon>
        <taxon>Sphingobacteriia</taxon>
        <taxon>Sphingobacteriales</taxon>
        <taxon>Sphingobacteriaceae</taxon>
        <taxon>Rhinopithecimicrobium</taxon>
    </lineage>
</organism>
<reference evidence="1" key="1">
    <citation type="submission" date="2021-03" db="EMBL/GenBank/DDBJ databases">
        <authorList>
            <person name="Lu T."/>
            <person name="Wang Q."/>
            <person name="Han X."/>
        </authorList>
    </citation>
    <scope>NUCLEOTIDE SEQUENCE</scope>
    <source>
        <strain evidence="1">WQ 2009</strain>
    </source>
</reference>
<comment type="caution">
    <text evidence="1">The sequence shown here is derived from an EMBL/GenBank/DDBJ whole genome shotgun (WGS) entry which is preliminary data.</text>
</comment>
<dbReference type="PROSITE" id="PS51257">
    <property type="entry name" value="PROKAR_LIPOPROTEIN"/>
    <property type="match status" value="1"/>
</dbReference>
<gene>
    <name evidence="1" type="ORF">J5U18_08030</name>
</gene>
<proteinExistence type="predicted"/>
<keyword evidence="2" id="KW-1185">Reference proteome</keyword>
<protein>
    <recommendedName>
        <fullName evidence="3">Lipoprotein</fullName>
    </recommendedName>
</protein>
<evidence type="ECO:0000313" key="1">
    <source>
        <dbReference type="EMBL" id="MBP3943511.1"/>
    </source>
</evidence>
<evidence type="ECO:0008006" key="3">
    <source>
        <dbReference type="Google" id="ProtNLM"/>
    </source>
</evidence>
<name>A0A8T4HFR5_9SPHI</name>